<accession>X1IZW7</accession>
<protein>
    <submittedName>
        <fullName evidence="1">Uncharacterized protein</fullName>
    </submittedName>
</protein>
<organism evidence="1">
    <name type="scientific">marine sediment metagenome</name>
    <dbReference type="NCBI Taxonomy" id="412755"/>
    <lineage>
        <taxon>unclassified sequences</taxon>
        <taxon>metagenomes</taxon>
        <taxon>ecological metagenomes</taxon>
    </lineage>
</organism>
<reference evidence="1" key="1">
    <citation type="journal article" date="2014" name="Front. Microbiol.">
        <title>High frequency of phylogenetically diverse reductive dehalogenase-homologous genes in deep subseafloor sedimentary metagenomes.</title>
        <authorList>
            <person name="Kawai M."/>
            <person name="Futagami T."/>
            <person name="Toyoda A."/>
            <person name="Takaki Y."/>
            <person name="Nishi S."/>
            <person name="Hori S."/>
            <person name="Arai W."/>
            <person name="Tsubouchi T."/>
            <person name="Morono Y."/>
            <person name="Uchiyama I."/>
            <person name="Ito T."/>
            <person name="Fujiyama A."/>
            <person name="Inagaki F."/>
            <person name="Takami H."/>
        </authorList>
    </citation>
    <scope>NUCLEOTIDE SEQUENCE</scope>
    <source>
        <strain evidence="1">Expedition CK06-06</strain>
    </source>
</reference>
<dbReference type="EMBL" id="BARU01038770">
    <property type="protein sequence ID" value="GAH87971.1"/>
    <property type="molecule type" value="Genomic_DNA"/>
</dbReference>
<sequence>MKNQIIDLDEDPENADWLHQIRKRKEAKMTKFDEKYYTYLDNLRESGACNMFGASIWLARDFPELDEARSRKILADWITTFAKRHPKKEKI</sequence>
<comment type="caution">
    <text evidence="1">The sequence shown here is derived from an EMBL/GenBank/DDBJ whole genome shotgun (WGS) entry which is preliminary data.</text>
</comment>
<gene>
    <name evidence="1" type="ORF">S03H2_60196</name>
</gene>
<dbReference type="AlphaFoldDB" id="X1IZW7"/>
<evidence type="ECO:0000313" key="1">
    <source>
        <dbReference type="EMBL" id="GAH87971.1"/>
    </source>
</evidence>
<name>X1IZW7_9ZZZZ</name>
<proteinExistence type="predicted"/>